<dbReference type="InterPro" id="IPR000719">
    <property type="entry name" value="Prot_kinase_dom"/>
</dbReference>
<evidence type="ECO:0000256" key="1">
    <source>
        <dbReference type="ARBA" id="ARBA00022741"/>
    </source>
</evidence>
<feature type="region of interest" description="Disordered" evidence="4">
    <location>
        <begin position="284"/>
        <end position="304"/>
    </location>
</feature>
<dbReference type="EMBL" id="AF204951">
    <property type="protein sequence ID" value="AAK14505.1"/>
    <property type="molecule type" value="Genomic_DNA"/>
</dbReference>
<evidence type="ECO:0000256" key="4">
    <source>
        <dbReference type="SAM" id="MobiDB-lite"/>
    </source>
</evidence>
<sequence>MTPSAMNLRQLKRWPFPEQEFLGRGAFGNVMRGLYCGTPVAVKELLTGQDQMSDVRRQAKEELLKEIGILMEFRHPNIVCMIAYDSRYIVMDMYKGNAKKLRSVDEVAVVGRDCMRGISYMHLHDRCVVHGDIKPDNILVNIDSKGIVYKAALGDVGLARSCAKCMRTKGFRGTPGYMPIPNPVVDSTHDIYALAVSLLDAFLGSHPGDVHTRNDKHGLEDNTAVALQQFPHQDYQKVLSDMLMSYRDGALKNSAEKRGEFIQDIIVQWENLVSRTSAPAPKITSYASDPMHSNGTSMSVETSY</sequence>
<evidence type="ECO:0000313" key="6">
    <source>
        <dbReference type="EMBL" id="AAK14505.1"/>
    </source>
</evidence>
<dbReference type="InterPro" id="IPR017441">
    <property type="entry name" value="Protein_kinase_ATP_BS"/>
</dbReference>
<accession>Q8QNJ1</accession>
<dbReference type="PROSITE" id="PS00107">
    <property type="entry name" value="PROTEIN_KINASE_ATP"/>
    <property type="match status" value="1"/>
</dbReference>
<dbReference type="SMART" id="SM00220">
    <property type="entry name" value="S_TKc"/>
    <property type="match status" value="1"/>
</dbReference>
<evidence type="ECO:0000256" key="3">
    <source>
        <dbReference type="PROSITE-ProRule" id="PRU10141"/>
    </source>
</evidence>
<dbReference type="Gene3D" id="1.10.510.10">
    <property type="entry name" value="Transferase(Phosphotransferase) domain 1"/>
    <property type="match status" value="1"/>
</dbReference>
<evidence type="ECO:0000256" key="2">
    <source>
        <dbReference type="ARBA" id="ARBA00022840"/>
    </source>
</evidence>
<feature type="binding site" evidence="3">
    <location>
        <position position="43"/>
    </location>
    <ligand>
        <name>ATP</name>
        <dbReference type="ChEBI" id="CHEBI:30616"/>
    </ligand>
</feature>
<dbReference type="InterPro" id="IPR051681">
    <property type="entry name" value="Ser/Thr_Kinases-Pseudokinases"/>
</dbReference>
<dbReference type="Gene3D" id="3.30.200.20">
    <property type="entry name" value="Phosphorylase Kinase, domain 1"/>
    <property type="match status" value="1"/>
</dbReference>
<dbReference type="SUPFAM" id="SSF56112">
    <property type="entry name" value="Protein kinase-like (PK-like)"/>
    <property type="match status" value="1"/>
</dbReference>
<reference evidence="6 7" key="3">
    <citation type="journal article" date="2000" name="Virology">
        <title>Characterization and immunolocalization of major structural proteins in the brown algal virus EsV-1.</title>
        <authorList>
            <person name="Delaroque N."/>
            <person name="Wolf S."/>
            <person name="Muller D.G."/>
            <person name="Knippers R."/>
        </authorList>
    </citation>
    <scope>NUCLEOTIDE SEQUENCE [LARGE SCALE GENOMIC DNA]</scope>
    <source>
        <strain evidence="7">Isolate New Zealand/Kaikoura/1988</strain>
    </source>
</reference>
<dbReference type="PROSITE" id="PS50011">
    <property type="entry name" value="PROTEIN_KINASE_DOM"/>
    <property type="match status" value="1"/>
</dbReference>
<evidence type="ECO:0000313" key="7">
    <source>
        <dbReference type="Proteomes" id="UP000000864"/>
    </source>
</evidence>
<dbReference type="KEGG" id="vg:920797"/>
<protein>
    <submittedName>
        <fullName evidence="6">EsV-1-82</fullName>
    </submittedName>
</protein>
<proteinExistence type="predicted"/>
<feature type="compositionally biased region" description="Polar residues" evidence="4">
    <location>
        <begin position="285"/>
        <end position="304"/>
    </location>
</feature>
<dbReference type="PROSITE" id="PS00108">
    <property type="entry name" value="PROTEIN_KINASE_ST"/>
    <property type="match status" value="1"/>
</dbReference>
<gene>
    <name evidence="6" type="primary">ORF 82</name>
</gene>
<reference evidence="6 7" key="1">
    <citation type="journal article" date="1995" name="Virology">
        <title>Coat protein of the Ectocarpus siliculosus virus.</title>
        <authorList>
            <person name="Klein M."/>
            <person name="Lanka S.T."/>
            <person name="Knippers R."/>
            <person name="Muller D.G."/>
        </authorList>
    </citation>
    <scope>NUCLEOTIDE SEQUENCE [LARGE SCALE GENOMIC DNA]</scope>
    <source>
        <strain evidence="7">Isolate New Zealand/Kaikoura/1988</strain>
    </source>
</reference>
<keyword evidence="7" id="KW-1185">Reference proteome</keyword>
<organism evidence="6 7">
    <name type="scientific">Ectocarpus siliculosus virus 1 (isolate New Zealand/Kaikoura/1988)</name>
    <name type="common">EsV-1</name>
    <dbReference type="NCBI Taxonomy" id="654926"/>
    <lineage>
        <taxon>Viruses</taxon>
        <taxon>Varidnaviria</taxon>
        <taxon>Bamfordvirae</taxon>
        <taxon>Nucleocytoviricota</taxon>
        <taxon>Megaviricetes</taxon>
        <taxon>Algavirales</taxon>
        <taxon>Phycodnaviridae</taxon>
        <taxon>Phaeovirus</taxon>
        <taxon>Phaeovirus unasiliculosus</taxon>
        <taxon>Ectocarpus siliculosus virus 1</taxon>
    </lineage>
</organism>
<dbReference type="GO" id="GO:0005524">
    <property type="term" value="F:ATP binding"/>
    <property type="evidence" value="ECO:0007669"/>
    <property type="project" value="UniProtKB-UniRule"/>
</dbReference>
<keyword evidence="1 3" id="KW-0547">Nucleotide-binding</keyword>
<dbReference type="GO" id="GO:0004674">
    <property type="term" value="F:protein serine/threonine kinase activity"/>
    <property type="evidence" value="ECO:0007669"/>
    <property type="project" value="TreeGrafter"/>
</dbReference>
<keyword evidence="2 3" id="KW-0067">ATP-binding</keyword>
<dbReference type="InterPro" id="IPR008271">
    <property type="entry name" value="Ser/Thr_kinase_AS"/>
</dbReference>
<name>Q8QNJ1_ESV1K</name>
<dbReference type="Pfam" id="PF00069">
    <property type="entry name" value="Pkinase"/>
    <property type="match status" value="1"/>
</dbReference>
<dbReference type="InterPro" id="IPR011009">
    <property type="entry name" value="Kinase-like_dom_sf"/>
</dbReference>
<dbReference type="CDD" id="cd00180">
    <property type="entry name" value="PKc"/>
    <property type="match status" value="1"/>
</dbReference>
<reference evidence="6 7" key="2">
    <citation type="journal article" date="1998" name="Adv. Virus Res.">
        <title>Viruses in marine brown algae.</title>
        <authorList>
            <person name="Muller D.G."/>
            <person name="Kapp M."/>
            <person name="Knippers R."/>
        </authorList>
    </citation>
    <scope>NUCLEOTIDE SEQUENCE [LARGE SCALE GENOMIC DNA]</scope>
    <source>
        <strain evidence="7">Isolate New Zealand/Kaikoura/1988</strain>
    </source>
</reference>
<dbReference type="PANTHER" id="PTHR44329">
    <property type="entry name" value="SERINE/THREONINE-PROTEIN KINASE TNNI3K-RELATED"/>
    <property type="match status" value="1"/>
</dbReference>
<feature type="domain" description="Protein kinase" evidence="5">
    <location>
        <begin position="16"/>
        <end position="273"/>
    </location>
</feature>
<evidence type="ECO:0000259" key="5">
    <source>
        <dbReference type="PROSITE" id="PS50011"/>
    </source>
</evidence>
<dbReference type="Proteomes" id="UP000000864">
    <property type="component" value="Segment"/>
</dbReference>
<reference evidence="6 7" key="4">
    <citation type="journal article" date="2000" name="Virology">
        <title>The brown algal virus EsV-1 particle contains a putative hybrid histidine kinase.</title>
        <authorList>
            <person name="Delaroque N."/>
            <person name="Wolf S."/>
            <person name="Muller D.G."/>
            <person name="Knippers R."/>
        </authorList>
    </citation>
    <scope>NUCLEOTIDE SEQUENCE [LARGE SCALE GENOMIC DNA]</scope>
    <source>
        <strain evidence="7">Isolate New Zealand/Kaikoura/1988</strain>
    </source>
</reference>
<organismHost>
    <name type="scientific">Ectocarpus siliculosus</name>
    <name type="common">Brown alga</name>
    <name type="synonym">Conferva siliculosa</name>
    <dbReference type="NCBI Taxonomy" id="2880"/>
</organismHost>